<evidence type="ECO:0000256" key="8">
    <source>
        <dbReference type="PROSITE-ProRule" id="PRU01172"/>
    </source>
</evidence>
<dbReference type="GeneTree" id="ENSGT01100000263515"/>
<keyword evidence="3 9" id="KW-0479">Metal-binding</keyword>
<dbReference type="FunFam" id="2.60.120.200:FF:000070">
    <property type="entry name" value="Serum amyloid P-component"/>
    <property type="match status" value="1"/>
</dbReference>
<evidence type="ECO:0000256" key="7">
    <source>
        <dbReference type="ARBA" id="ARBA00038102"/>
    </source>
</evidence>
<evidence type="ECO:0000256" key="3">
    <source>
        <dbReference type="ARBA" id="ARBA00022723"/>
    </source>
</evidence>
<dbReference type="InterPro" id="IPR013320">
    <property type="entry name" value="ConA-like_dom_sf"/>
</dbReference>
<evidence type="ECO:0000256" key="6">
    <source>
        <dbReference type="ARBA" id="ARBA00023157"/>
    </source>
</evidence>
<protein>
    <recommendedName>
        <fullName evidence="9">Pentraxin family member</fullName>
    </recommendedName>
</protein>
<gene>
    <name evidence="11" type="primary">LOC114586774</name>
</gene>
<dbReference type="SMART" id="SM00159">
    <property type="entry name" value="PTX"/>
    <property type="match status" value="1"/>
</dbReference>
<accession>A0A670JYJ6</accession>
<evidence type="ECO:0000256" key="5">
    <source>
        <dbReference type="ARBA" id="ARBA00022837"/>
    </source>
</evidence>
<dbReference type="OMA" id="QDQDTMG"/>
<reference evidence="11" key="2">
    <citation type="submission" date="2025-08" db="UniProtKB">
        <authorList>
            <consortium name="Ensembl"/>
        </authorList>
    </citation>
    <scope>IDENTIFICATION</scope>
</reference>
<comment type="cofactor">
    <cofactor evidence="9">
        <name>Ca(2+)</name>
        <dbReference type="ChEBI" id="CHEBI:29108"/>
    </cofactor>
    <text evidence="9">Binds 2 calcium ions per subunit.</text>
</comment>
<sequence length="248" mass="27617">MGFLHIFLLILAGLLGSLAQEDLQRKVFLFPQPTNTAHVVVKARLERPLSSFTVCMRLYTDLARAQTLFSYATEAEPNNIVVDRLSRSQYRLYIGGDAVKLNIAERAAPLPAWEHICLAWDSASRVVQFWLDGNPLPRKAVKPGYAVAPQASIILGQDQDAMGSGFDLMQSFVGELTDVYMWERVLSPQEMCRLGDKRIPANSVINWGSLAYKIKGNVFLTYTLLPVSRAACGCPLQAVPCCWRRVAL</sequence>
<comment type="caution">
    <text evidence="8">Lacks conserved residue(s) required for the propagation of feature annotation.</text>
</comment>
<dbReference type="PANTHER" id="PTHR45869">
    <property type="entry name" value="C-REACTIVE PROTEIN-RELATED"/>
    <property type="match status" value="1"/>
</dbReference>
<dbReference type="GeneID" id="114586774"/>
<keyword evidence="12" id="KW-1185">Reference proteome</keyword>
<dbReference type="PANTHER" id="PTHR45869:SF7">
    <property type="entry name" value="C-REACTIVE PROTEIN"/>
    <property type="match status" value="1"/>
</dbReference>
<proteinExistence type="inferred from homology"/>
<feature type="domain" description="Pentraxin (PTX)" evidence="10">
    <location>
        <begin position="24"/>
        <end position="226"/>
    </location>
</feature>
<dbReference type="Ensembl" id="ENSPMRT00000030178.1">
    <property type="protein sequence ID" value="ENSPMRP00000028449.1"/>
    <property type="gene ID" value="ENSPMRG00000018370.1"/>
</dbReference>
<evidence type="ECO:0000259" key="10">
    <source>
        <dbReference type="PROSITE" id="PS51828"/>
    </source>
</evidence>
<dbReference type="InterPro" id="IPR051005">
    <property type="entry name" value="Pentraxin_domain"/>
</dbReference>
<dbReference type="CDD" id="cd00152">
    <property type="entry name" value="PTX"/>
    <property type="match status" value="1"/>
</dbReference>
<dbReference type="Gene3D" id="2.60.120.200">
    <property type="match status" value="1"/>
</dbReference>
<dbReference type="OrthoDB" id="547680at2759"/>
<dbReference type="Proteomes" id="UP000472272">
    <property type="component" value="Chromosome 16"/>
</dbReference>
<evidence type="ECO:0000256" key="4">
    <source>
        <dbReference type="ARBA" id="ARBA00022729"/>
    </source>
</evidence>
<comment type="subunit">
    <text evidence="9">Homopentamer. Pentaxin (or pentraxin) have a discoid arrangement of 5 non-covalently bound subunits.</text>
</comment>
<dbReference type="PRINTS" id="PR00895">
    <property type="entry name" value="PENTAXIN"/>
</dbReference>
<evidence type="ECO:0000256" key="9">
    <source>
        <dbReference type="RuleBase" id="RU362112"/>
    </source>
</evidence>
<dbReference type="PROSITE" id="PS51828">
    <property type="entry name" value="PTX_2"/>
    <property type="match status" value="1"/>
</dbReference>
<evidence type="ECO:0000256" key="2">
    <source>
        <dbReference type="ARBA" id="ARBA00022525"/>
    </source>
</evidence>
<dbReference type="AlphaFoldDB" id="A0A670JYJ6"/>
<dbReference type="KEGG" id="pmua:114586774"/>
<keyword evidence="6" id="KW-1015">Disulfide bond</keyword>
<keyword evidence="2" id="KW-0964">Secreted</keyword>
<feature type="chain" id="PRO_5025708956" description="Pentraxin family member" evidence="9">
    <location>
        <begin position="20"/>
        <end position="248"/>
    </location>
</feature>
<dbReference type="GO" id="GO:0005615">
    <property type="term" value="C:extracellular space"/>
    <property type="evidence" value="ECO:0007669"/>
    <property type="project" value="TreeGrafter"/>
</dbReference>
<comment type="subcellular location">
    <subcellularLocation>
        <location evidence="1 9">Secreted</location>
    </subcellularLocation>
</comment>
<reference evidence="11 12" key="1">
    <citation type="journal article" date="2019" name="Proc. Natl. Acad. Sci. U.S.A.">
        <title>Regulatory changes in pterin and carotenoid genes underlie balanced color polymorphisms in the wall lizard.</title>
        <authorList>
            <person name="Andrade P."/>
            <person name="Pinho C."/>
            <person name="Perez I de Lanuza G."/>
            <person name="Afonso S."/>
            <person name="Brejcha J."/>
            <person name="Rubin C.J."/>
            <person name="Wallerman O."/>
            <person name="Pereira P."/>
            <person name="Sabatino S.J."/>
            <person name="Bellati A."/>
            <person name="Pellitteri-Rosa D."/>
            <person name="Bosakova Z."/>
            <person name="Bunikis I."/>
            <person name="Carretero M.A."/>
            <person name="Feiner N."/>
            <person name="Marsik P."/>
            <person name="Pauperio F."/>
            <person name="Salvi D."/>
            <person name="Soler L."/>
            <person name="While G.M."/>
            <person name="Uller T."/>
            <person name="Font E."/>
            <person name="Andersson L."/>
            <person name="Carneiro M."/>
        </authorList>
    </citation>
    <scope>NUCLEOTIDE SEQUENCE</scope>
</reference>
<dbReference type="SUPFAM" id="SSF49899">
    <property type="entry name" value="Concanavalin A-like lectins/glucanases"/>
    <property type="match status" value="1"/>
</dbReference>
<dbReference type="GO" id="GO:0046872">
    <property type="term" value="F:metal ion binding"/>
    <property type="evidence" value="ECO:0007669"/>
    <property type="project" value="UniProtKB-KW"/>
</dbReference>
<organism evidence="11 12">
    <name type="scientific">Podarcis muralis</name>
    <name type="common">Wall lizard</name>
    <name type="synonym">Lacerta muralis</name>
    <dbReference type="NCBI Taxonomy" id="64176"/>
    <lineage>
        <taxon>Eukaryota</taxon>
        <taxon>Metazoa</taxon>
        <taxon>Chordata</taxon>
        <taxon>Craniata</taxon>
        <taxon>Vertebrata</taxon>
        <taxon>Euteleostomi</taxon>
        <taxon>Lepidosauria</taxon>
        <taxon>Squamata</taxon>
        <taxon>Bifurcata</taxon>
        <taxon>Unidentata</taxon>
        <taxon>Episquamata</taxon>
        <taxon>Laterata</taxon>
        <taxon>Lacertibaenia</taxon>
        <taxon>Lacertidae</taxon>
        <taxon>Podarcis</taxon>
    </lineage>
</organism>
<feature type="signal peptide" evidence="9">
    <location>
        <begin position="1"/>
        <end position="19"/>
    </location>
</feature>
<evidence type="ECO:0000313" key="11">
    <source>
        <dbReference type="Ensembl" id="ENSPMRP00000028449.1"/>
    </source>
</evidence>
<dbReference type="InterPro" id="IPR001759">
    <property type="entry name" value="PTX_dom"/>
</dbReference>
<keyword evidence="5 9" id="KW-0106">Calcium</keyword>
<evidence type="ECO:0000313" key="12">
    <source>
        <dbReference type="Proteomes" id="UP000472272"/>
    </source>
</evidence>
<reference evidence="11" key="3">
    <citation type="submission" date="2025-09" db="UniProtKB">
        <authorList>
            <consortium name="Ensembl"/>
        </authorList>
    </citation>
    <scope>IDENTIFICATION</scope>
</reference>
<dbReference type="GO" id="GO:0001849">
    <property type="term" value="F:complement component C1q complex binding"/>
    <property type="evidence" value="ECO:0007669"/>
    <property type="project" value="TreeGrafter"/>
</dbReference>
<keyword evidence="4 9" id="KW-0732">Signal</keyword>
<name>A0A670JYJ6_PODMU</name>
<dbReference type="GO" id="GO:0045087">
    <property type="term" value="P:innate immune response"/>
    <property type="evidence" value="ECO:0007669"/>
    <property type="project" value="TreeGrafter"/>
</dbReference>
<dbReference type="Pfam" id="PF00354">
    <property type="entry name" value="Pentaxin"/>
    <property type="match status" value="1"/>
</dbReference>
<dbReference type="RefSeq" id="XP_028566406.1">
    <property type="nucleotide sequence ID" value="XM_028710573.1"/>
</dbReference>
<evidence type="ECO:0000256" key="1">
    <source>
        <dbReference type="ARBA" id="ARBA00004613"/>
    </source>
</evidence>
<comment type="similarity">
    <text evidence="7 9">Belongs to the pentraxin family.</text>
</comment>